<evidence type="ECO:0000256" key="2">
    <source>
        <dbReference type="ARBA" id="ARBA00023002"/>
    </source>
</evidence>
<organism evidence="5 6">
    <name type="scientific">Phytohabitans flavus</name>
    <dbReference type="NCBI Taxonomy" id="1076124"/>
    <lineage>
        <taxon>Bacteria</taxon>
        <taxon>Bacillati</taxon>
        <taxon>Actinomycetota</taxon>
        <taxon>Actinomycetes</taxon>
        <taxon>Micromonosporales</taxon>
        <taxon>Micromonosporaceae</taxon>
    </lineage>
</organism>
<evidence type="ECO:0000256" key="1">
    <source>
        <dbReference type="ARBA" id="ARBA00006484"/>
    </source>
</evidence>
<dbReference type="InterPro" id="IPR020904">
    <property type="entry name" value="Sc_DH/Rdtase_CS"/>
</dbReference>
<dbReference type="KEGG" id="pfla:Pflav_025780"/>
<name>A0A6F8XQY7_9ACTN</name>
<keyword evidence="6" id="KW-1185">Reference proteome</keyword>
<dbReference type="InterPro" id="IPR036291">
    <property type="entry name" value="NAD(P)-bd_dom_sf"/>
</dbReference>
<dbReference type="AlphaFoldDB" id="A0A6F8XQY7"/>
<evidence type="ECO:0000256" key="4">
    <source>
        <dbReference type="SAM" id="MobiDB-lite"/>
    </source>
</evidence>
<keyword evidence="2" id="KW-0560">Oxidoreductase</keyword>
<accession>A0A6F8XQY7</accession>
<sequence length="436" mass="44390">MSLITTPFDAQSTASEVIDGVRLDGKRAVITGATSGIGLHTALALVRAGADVTLAVRDLTAGERAAALIRESAAGQTPTDGDLAGAAGPARPADTADAAEDGVLAGAAGPARPADTADAAEDGVLAGAAGLARRADAADAASAAARVAATAQAGASSAAGAAPTSDLSDGPARVGSRAGLAGGGPGQVRVAYLDLGDRASIDAFAGSWTGPLDILVNNAGIMALPELTLTPEGWERQFAINHLGHAALTLGLQRALAAAPGARVVTVSSSAHLMSPVDFDDIHFARRPYERWTAYAQSKTAMILFTRALAKRWAADGITVNALHPGYIMTNLQRHLDDAQLRFVGATDDEGKPLEVPPGWKTQQQGAATSVLLAASPLVEGVTGRYFEDCAEAAPQLEPTTGGSGIAPYAIDETLADRLYDETLRLLSTEPPARSR</sequence>
<dbReference type="GO" id="GO:0016491">
    <property type="term" value="F:oxidoreductase activity"/>
    <property type="evidence" value="ECO:0007669"/>
    <property type="project" value="UniProtKB-KW"/>
</dbReference>
<gene>
    <name evidence="5" type="ORF">Pflav_025780</name>
</gene>
<dbReference type="SUPFAM" id="SSF51735">
    <property type="entry name" value="NAD(P)-binding Rossmann-fold domains"/>
    <property type="match status" value="1"/>
</dbReference>
<feature type="region of interest" description="Disordered" evidence="4">
    <location>
        <begin position="154"/>
        <end position="180"/>
    </location>
</feature>
<evidence type="ECO:0000313" key="5">
    <source>
        <dbReference type="EMBL" id="BCB76168.1"/>
    </source>
</evidence>
<dbReference type="Gene3D" id="3.40.50.720">
    <property type="entry name" value="NAD(P)-binding Rossmann-like Domain"/>
    <property type="match status" value="1"/>
</dbReference>
<dbReference type="PRINTS" id="PR00080">
    <property type="entry name" value="SDRFAMILY"/>
</dbReference>
<dbReference type="Proteomes" id="UP000502508">
    <property type="component" value="Chromosome"/>
</dbReference>
<evidence type="ECO:0000256" key="3">
    <source>
        <dbReference type="RuleBase" id="RU000363"/>
    </source>
</evidence>
<dbReference type="Pfam" id="PF00106">
    <property type="entry name" value="adh_short"/>
    <property type="match status" value="2"/>
</dbReference>
<feature type="region of interest" description="Disordered" evidence="4">
    <location>
        <begin position="70"/>
        <end position="96"/>
    </location>
</feature>
<protein>
    <recommendedName>
        <fullName evidence="7">Oxidoreductase</fullName>
    </recommendedName>
</protein>
<dbReference type="PROSITE" id="PS00061">
    <property type="entry name" value="ADH_SHORT"/>
    <property type="match status" value="1"/>
</dbReference>
<reference evidence="5 6" key="2">
    <citation type="submission" date="2020-03" db="EMBL/GenBank/DDBJ databases">
        <authorList>
            <person name="Ichikawa N."/>
            <person name="Kimura A."/>
            <person name="Kitahashi Y."/>
            <person name="Uohara A."/>
        </authorList>
    </citation>
    <scope>NUCLEOTIDE SEQUENCE [LARGE SCALE GENOMIC DNA]</scope>
    <source>
        <strain evidence="5 6">NBRC 107702</strain>
    </source>
</reference>
<proteinExistence type="inferred from homology"/>
<dbReference type="RefSeq" id="WP_232071298.1">
    <property type="nucleotide sequence ID" value="NZ_AP022870.1"/>
</dbReference>
<dbReference type="PANTHER" id="PTHR24320">
    <property type="entry name" value="RETINOL DEHYDROGENASE"/>
    <property type="match status" value="1"/>
</dbReference>
<dbReference type="InterPro" id="IPR002347">
    <property type="entry name" value="SDR_fam"/>
</dbReference>
<comment type="similarity">
    <text evidence="1 3">Belongs to the short-chain dehydrogenases/reductases (SDR) family.</text>
</comment>
<dbReference type="PANTHER" id="PTHR24320:SF148">
    <property type="entry name" value="NAD(P)-BINDING ROSSMANN-FOLD SUPERFAMILY PROTEIN"/>
    <property type="match status" value="1"/>
</dbReference>
<reference evidence="5 6" key="1">
    <citation type="submission" date="2020-03" db="EMBL/GenBank/DDBJ databases">
        <title>Whole genome shotgun sequence of Phytohabitans flavus NBRC 107702.</title>
        <authorList>
            <person name="Komaki H."/>
            <person name="Tamura T."/>
        </authorList>
    </citation>
    <scope>NUCLEOTIDE SEQUENCE [LARGE SCALE GENOMIC DNA]</scope>
    <source>
        <strain evidence="5 6">NBRC 107702</strain>
    </source>
</reference>
<dbReference type="EMBL" id="AP022870">
    <property type="protein sequence ID" value="BCB76168.1"/>
    <property type="molecule type" value="Genomic_DNA"/>
</dbReference>
<evidence type="ECO:0000313" key="6">
    <source>
        <dbReference type="Proteomes" id="UP000502508"/>
    </source>
</evidence>
<evidence type="ECO:0008006" key="7">
    <source>
        <dbReference type="Google" id="ProtNLM"/>
    </source>
</evidence>